<keyword evidence="8 11" id="KW-0067">ATP-binding</keyword>
<dbReference type="Pfam" id="PF12169">
    <property type="entry name" value="DNA_pol3_gamma3"/>
    <property type="match status" value="1"/>
</dbReference>
<protein>
    <recommendedName>
        <fullName evidence="11">DNA polymerase III subunit gamma/tau</fullName>
        <ecNumber evidence="11">2.7.7.7</ecNumber>
    </recommendedName>
</protein>
<evidence type="ECO:0000256" key="6">
    <source>
        <dbReference type="ARBA" id="ARBA00022741"/>
    </source>
</evidence>
<dbReference type="SUPFAM" id="SSF48019">
    <property type="entry name" value="post-AAA+ oligomerization domain-like"/>
    <property type="match status" value="1"/>
</dbReference>
<evidence type="ECO:0000313" key="15">
    <source>
        <dbReference type="Proteomes" id="UP001310692"/>
    </source>
</evidence>
<evidence type="ECO:0000256" key="12">
    <source>
        <dbReference type="SAM" id="MobiDB-lite"/>
    </source>
</evidence>
<comment type="catalytic activity">
    <reaction evidence="10 11">
        <text>DNA(n) + a 2'-deoxyribonucleoside 5'-triphosphate = DNA(n+1) + diphosphate</text>
        <dbReference type="Rhea" id="RHEA:22508"/>
        <dbReference type="Rhea" id="RHEA-COMP:17339"/>
        <dbReference type="Rhea" id="RHEA-COMP:17340"/>
        <dbReference type="ChEBI" id="CHEBI:33019"/>
        <dbReference type="ChEBI" id="CHEBI:61560"/>
        <dbReference type="ChEBI" id="CHEBI:173112"/>
        <dbReference type="EC" id="2.7.7.7"/>
    </reaction>
</comment>
<dbReference type="RefSeq" id="WP_330195346.1">
    <property type="nucleotide sequence ID" value="NZ_JAZDRO010000001.1"/>
</dbReference>
<accession>A0ABU7LW76</accession>
<dbReference type="CDD" id="cd18137">
    <property type="entry name" value="HLD_clamp_pol_III_gamma_tau"/>
    <property type="match status" value="1"/>
</dbReference>
<dbReference type="GO" id="GO:0003887">
    <property type="term" value="F:DNA-directed DNA polymerase activity"/>
    <property type="evidence" value="ECO:0007669"/>
    <property type="project" value="UniProtKB-EC"/>
</dbReference>
<dbReference type="NCBIfam" id="TIGR02397">
    <property type="entry name" value="dnaX_nterm"/>
    <property type="match status" value="1"/>
</dbReference>
<keyword evidence="7" id="KW-0862">Zinc</keyword>
<name>A0ABU7LW76_9PROT</name>
<dbReference type="PANTHER" id="PTHR11669:SF0">
    <property type="entry name" value="PROTEIN STICHEL-LIKE 2"/>
    <property type="match status" value="1"/>
</dbReference>
<dbReference type="Pfam" id="PF12362">
    <property type="entry name" value="DUF3646"/>
    <property type="match status" value="1"/>
</dbReference>
<evidence type="ECO:0000259" key="13">
    <source>
        <dbReference type="SMART" id="SM00382"/>
    </source>
</evidence>
<evidence type="ECO:0000256" key="5">
    <source>
        <dbReference type="ARBA" id="ARBA00022723"/>
    </source>
</evidence>
<feature type="compositionally biased region" description="Polar residues" evidence="12">
    <location>
        <begin position="591"/>
        <end position="600"/>
    </location>
</feature>
<dbReference type="Gene3D" id="3.40.50.300">
    <property type="entry name" value="P-loop containing nucleotide triphosphate hydrolases"/>
    <property type="match status" value="1"/>
</dbReference>
<keyword evidence="3 11" id="KW-0548">Nucleotidyltransferase</keyword>
<dbReference type="NCBIfam" id="NF006585">
    <property type="entry name" value="PRK09111.1"/>
    <property type="match status" value="1"/>
</dbReference>
<dbReference type="SMART" id="SM00382">
    <property type="entry name" value="AAA"/>
    <property type="match status" value="1"/>
</dbReference>
<evidence type="ECO:0000256" key="3">
    <source>
        <dbReference type="ARBA" id="ARBA00022695"/>
    </source>
</evidence>
<feature type="region of interest" description="Disordered" evidence="12">
    <location>
        <begin position="580"/>
        <end position="600"/>
    </location>
</feature>
<dbReference type="CDD" id="cd00009">
    <property type="entry name" value="AAA"/>
    <property type="match status" value="1"/>
</dbReference>
<keyword evidence="5" id="KW-0479">Metal-binding</keyword>
<evidence type="ECO:0000256" key="7">
    <source>
        <dbReference type="ARBA" id="ARBA00022833"/>
    </source>
</evidence>
<keyword evidence="15" id="KW-1185">Reference proteome</keyword>
<sequence length="600" mass="64578">MDDSPNDMPVDADGPGLGLDLPEDDAGYQVLARKYRPARFEDLIGQEAMVRTLTNAFESGRIAHAYMLTGVRGIGKTTTARLIARALNYETDSADAPSITLDPSGVHCDAIARSAHVDVMEMDAASRTGVGDIREILEGVRYAPVSARFKVYIIDEVHMLSTAAFNALLKTLEEPPAHVKFIFATTEIRKVPVTVLSRCQRFDLKRIDRDVLAAHLGRIAKKEKAEVEAEGLALIARAAEGSVRDGLSLLDQAIVQGGEDGGAVTALQVRDMLGLADRARVLDLLEAALGADYETALKELDGLYDAGADPSVIARDCLDYIHAATRLKAAGPKADLGEPKDVVERLQAISERYTLAQLTRLWKILLTGLDDIRLSPDPLTGAEMTLLRLGSAANLPSPEDAARMLAGQGSSAPPAPAKPAPEPAPEPTPSAQSSNEMREAEEDGRPFADEDIASEGPSQAEPSPGPETFEALVALIAERRDIALKSDVERYVRLVSFKPGRIVFEPAKGAPGDIAPRLTKRLLEWTGATWGALATTDSRGGETIAEKRRREHRETLEAAAREPGVAEALSLFPGAEVVEVRNAADEDDMTNPDQTAEQRR</sequence>
<reference evidence="14 15" key="1">
    <citation type="submission" date="2024-01" db="EMBL/GenBank/DDBJ databases">
        <title>Hyphobacterium bacterium isolated from marine sediment.</title>
        <authorList>
            <person name="Zhao S."/>
        </authorList>
    </citation>
    <scope>NUCLEOTIDE SEQUENCE [LARGE SCALE GENOMIC DNA]</scope>
    <source>
        <strain evidence="14 15">Y60-23</strain>
    </source>
</reference>
<evidence type="ECO:0000256" key="9">
    <source>
        <dbReference type="ARBA" id="ARBA00022932"/>
    </source>
</evidence>
<dbReference type="Gene3D" id="1.10.8.60">
    <property type="match status" value="1"/>
</dbReference>
<evidence type="ECO:0000313" key="14">
    <source>
        <dbReference type="EMBL" id="MEE2565814.1"/>
    </source>
</evidence>
<dbReference type="EMBL" id="JAZDRO010000001">
    <property type="protein sequence ID" value="MEE2565814.1"/>
    <property type="molecule type" value="Genomic_DNA"/>
</dbReference>
<dbReference type="SUPFAM" id="SSF52540">
    <property type="entry name" value="P-loop containing nucleoside triphosphate hydrolases"/>
    <property type="match status" value="1"/>
</dbReference>
<evidence type="ECO:0000256" key="11">
    <source>
        <dbReference type="RuleBase" id="RU364063"/>
    </source>
</evidence>
<comment type="function">
    <text evidence="11">DNA polymerase III is a complex, multichain enzyme responsible for most of the replicative synthesis in bacteria. This DNA polymerase also exhibits 3' to 5' exonuclease activity.</text>
</comment>
<dbReference type="InterPro" id="IPR050238">
    <property type="entry name" value="DNA_Rep/Repair_Clamp_Loader"/>
</dbReference>
<feature type="region of interest" description="Disordered" evidence="12">
    <location>
        <begin position="404"/>
        <end position="466"/>
    </location>
</feature>
<dbReference type="Gene3D" id="1.20.272.10">
    <property type="match status" value="1"/>
</dbReference>
<keyword evidence="6 11" id="KW-0547">Nucleotide-binding</keyword>
<evidence type="ECO:0000256" key="4">
    <source>
        <dbReference type="ARBA" id="ARBA00022705"/>
    </source>
</evidence>
<evidence type="ECO:0000256" key="2">
    <source>
        <dbReference type="ARBA" id="ARBA00022679"/>
    </source>
</evidence>
<dbReference type="EC" id="2.7.7.7" evidence="11"/>
<comment type="caution">
    <text evidence="14">The sequence shown here is derived from an EMBL/GenBank/DDBJ whole genome shotgun (WGS) entry which is preliminary data.</text>
</comment>
<feature type="domain" description="AAA+ ATPase" evidence="13">
    <location>
        <begin position="62"/>
        <end position="208"/>
    </location>
</feature>
<dbReference type="InterPro" id="IPR012763">
    <property type="entry name" value="DNA_pol_III_sug/sutau_N"/>
</dbReference>
<dbReference type="PANTHER" id="PTHR11669">
    <property type="entry name" value="REPLICATION FACTOR C / DNA POLYMERASE III GAMMA-TAU SUBUNIT"/>
    <property type="match status" value="1"/>
</dbReference>
<dbReference type="InterPro" id="IPR008921">
    <property type="entry name" value="DNA_pol3_clamp-load_cplx_C"/>
</dbReference>
<dbReference type="InterPro" id="IPR027417">
    <property type="entry name" value="P-loop_NTPase"/>
</dbReference>
<gene>
    <name evidence="11" type="primary">dnaX</name>
    <name evidence="14" type="ORF">V0U35_03905</name>
</gene>
<proteinExistence type="inferred from homology"/>
<dbReference type="Pfam" id="PF13177">
    <property type="entry name" value="DNA_pol3_delta2"/>
    <property type="match status" value="1"/>
</dbReference>
<dbReference type="InterPro" id="IPR045085">
    <property type="entry name" value="HLD_clamp_pol_III_gamma_tau"/>
</dbReference>
<comment type="subunit">
    <text evidence="11">DNA polymerase III contains a core (composed of alpha, epsilon and theta chains) that associates with a tau subunit. This core dimerizes to form the POLIII' complex. PolIII' associates with the gamma complex (composed of gamma, delta, delta', psi and chi chains) and with the beta chain to form the complete DNA polymerase III complex.</text>
</comment>
<feature type="compositionally biased region" description="Pro residues" evidence="12">
    <location>
        <begin position="413"/>
        <end position="428"/>
    </location>
</feature>
<evidence type="ECO:0000256" key="1">
    <source>
        <dbReference type="ARBA" id="ARBA00006360"/>
    </source>
</evidence>
<dbReference type="Pfam" id="PF22608">
    <property type="entry name" value="DNAX_ATPase_lid"/>
    <property type="match status" value="1"/>
</dbReference>
<feature type="region of interest" description="Disordered" evidence="12">
    <location>
        <begin position="1"/>
        <end position="21"/>
    </location>
</feature>
<comment type="similarity">
    <text evidence="1 11">Belongs to the DnaX/STICHEL family.</text>
</comment>
<dbReference type="Proteomes" id="UP001310692">
    <property type="component" value="Unassembled WGS sequence"/>
</dbReference>
<dbReference type="InterPro" id="IPR003593">
    <property type="entry name" value="AAA+_ATPase"/>
</dbReference>
<keyword evidence="9 11" id="KW-0239">DNA-directed DNA polymerase</keyword>
<dbReference type="InterPro" id="IPR022754">
    <property type="entry name" value="DNA_pol_III_gamma-3"/>
</dbReference>
<dbReference type="InterPro" id="IPR022107">
    <property type="entry name" value="DNA_pol_III_gamma/tau_C"/>
</dbReference>
<organism evidence="14 15">
    <name type="scientific">Hyphobacterium marinum</name>
    <dbReference type="NCBI Taxonomy" id="3116574"/>
    <lineage>
        <taxon>Bacteria</taxon>
        <taxon>Pseudomonadati</taxon>
        <taxon>Pseudomonadota</taxon>
        <taxon>Alphaproteobacteria</taxon>
        <taxon>Maricaulales</taxon>
        <taxon>Maricaulaceae</taxon>
        <taxon>Hyphobacterium</taxon>
    </lineage>
</organism>
<evidence type="ECO:0000256" key="8">
    <source>
        <dbReference type="ARBA" id="ARBA00022840"/>
    </source>
</evidence>
<keyword evidence="2 11" id="KW-0808">Transferase</keyword>
<keyword evidence="4 11" id="KW-0235">DNA replication</keyword>
<evidence type="ECO:0000256" key="10">
    <source>
        <dbReference type="ARBA" id="ARBA00049244"/>
    </source>
</evidence>